<accession>A0A4Z0HEC3</accession>
<dbReference type="EMBL" id="SRID01000015">
    <property type="protein sequence ID" value="TGB17583.1"/>
    <property type="molecule type" value="Genomic_DNA"/>
</dbReference>
<comment type="caution">
    <text evidence="2">The sequence shown here is derived from an EMBL/GenBank/DDBJ whole genome shotgun (WGS) entry which is preliminary data.</text>
</comment>
<keyword evidence="3" id="KW-1185">Reference proteome</keyword>
<feature type="compositionally biased region" description="Basic and acidic residues" evidence="1">
    <location>
        <begin position="55"/>
        <end position="69"/>
    </location>
</feature>
<dbReference type="Proteomes" id="UP000297948">
    <property type="component" value="Unassembled WGS sequence"/>
</dbReference>
<dbReference type="AlphaFoldDB" id="A0A4Z0HEC3"/>
<evidence type="ECO:0000313" key="3">
    <source>
        <dbReference type="Proteomes" id="UP000297948"/>
    </source>
</evidence>
<name>A0A4Z0HEC3_9ACTN</name>
<evidence type="ECO:0000313" key="2">
    <source>
        <dbReference type="EMBL" id="TGB17583.1"/>
    </source>
</evidence>
<protein>
    <recommendedName>
        <fullName evidence="4">WXG100 family type VII secretion target</fullName>
    </recommendedName>
</protein>
<reference evidence="2 3" key="1">
    <citation type="submission" date="2019-03" db="EMBL/GenBank/DDBJ databases">
        <authorList>
            <person name="Gonzalez-Pimentel J.L."/>
        </authorList>
    </citation>
    <scope>NUCLEOTIDE SEQUENCE [LARGE SCALE GENOMIC DNA]</scope>
    <source>
        <strain evidence="2 3">JCM 31289</strain>
    </source>
</reference>
<evidence type="ECO:0008006" key="4">
    <source>
        <dbReference type="Google" id="ProtNLM"/>
    </source>
</evidence>
<evidence type="ECO:0000256" key="1">
    <source>
        <dbReference type="SAM" id="MobiDB-lite"/>
    </source>
</evidence>
<sequence length="153" mass="16395">MTFEDEWGKLRSDAAQRLAGGTQLDRVPDDPPGGGSTDLSSSPARKAAAVTALTEHVRPDVSDGGKAPHETTTAAGTDFKDWATGKAITEMLTAWETSVSVLQSRLGAESESFNGTKKLFTTNDNKQWNQFTLLNPPNTTVPYGPGLSDYNLH</sequence>
<dbReference type="OrthoDB" id="4331735at2"/>
<organism evidence="2 3">
    <name type="scientific">Streptomyces palmae</name>
    <dbReference type="NCBI Taxonomy" id="1701085"/>
    <lineage>
        <taxon>Bacteria</taxon>
        <taxon>Bacillati</taxon>
        <taxon>Actinomycetota</taxon>
        <taxon>Actinomycetes</taxon>
        <taxon>Kitasatosporales</taxon>
        <taxon>Streptomycetaceae</taxon>
        <taxon>Streptomyces</taxon>
    </lineage>
</organism>
<dbReference type="RefSeq" id="WP_135337372.1">
    <property type="nucleotide sequence ID" value="NZ_JBHLTX010000021.1"/>
</dbReference>
<feature type="region of interest" description="Disordered" evidence="1">
    <location>
        <begin position="14"/>
        <end position="78"/>
    </location>
</feature>
<gene>
    <name evidence="2" type="ORF">E4099_03255</name>
</gene>
<proteinExistence type="predicted"/>